<dbReference type="InterPro" id="IPR051631">
    <property type="entry name" value="Ankyrin-KH/SAM_domain"/>
</dbReference>
<dbReference type="PROSITE" id="PS50297">
    <property type="entry name" value="ANK_REP_REGION"/>
    <property type="match status" value="11"/>
</dbReference>
<feature type="repeat" description="ANK" evidence="3">
    <location>
        <begin position="757"/>
        <end position="789"/>
    </location>
</feature>
<feature type="transmembrane region" description="Helical" evidence="4">
    <location>
        <begin position="7"/>
        <end position="35"/>
    </location>
</feature>
<feature type="repeat" description="ANK" evidence="3">
    <location>
        <begin position="1159"/>
        <end position="1191"/>
    </location>
</feature>
<dbReference type="Pfam" id="PF13637">
    <property type="entry name" value="Ank_4"/>
    <property type="match status" value="1"/>
</dbReference>
<dbReference type="GO" id="GO:0045087">
    <property type="term" value="P:innate immune response"/>
    <property type="evidence" value="ECO:0007669"/>
    <property type="project" value="TreeGrafter"/>
</dbReference>
<dbReference type="Proteomes" id="UP000596742">
    <property type="component" value="Unassembled WGS sequence"/>
</dbReference>
<organism evidence="7 8">
    <name type="scientific">Mytilus galloprovincialis</name>
    <name type="common">Mediterranean mussel</name>
    <dbReference type="NCBI Taxonomy" id="29158"/>
    <lineage>
        <taxon>Eukaryota</taxon>
        <taxon>Metazoa</taxon>
        <taxon>Spiralia</taxon>
        <taxon>Lophotrochozoa</taxon>
        <taxon>Mollusca</taxon>
        <taxon>Bivalvia</taxon>
        <taxon>Autobranchia</taxon>
        <taxon>Pteriomorphia</taxon>
        <taxon>Mytilida</taxon>
        <taxon>Mytiloidea</taxon>
        <taxon>Mytilidae</taxon>
        <taxon>Mytilinae</taxon>
        <taxon>Mytilus</taxon>
    </lineage>
</organism>
<reference evidence="7" key="1">
    <citation type="submission" date="2018-11" db="EMBL/GenBank/DDBJ databases">
        <authorList>
            <person name="Alioto T."/>
            <person name="Alioto T."/>
        </authorList>
    </citation>
    <scope>NUCLEOTIDE SEQUENCE</scope>
</reference>
<gene>
    <name evidence="7" type="ORF">MGAL_10B090131</name>
</gene>
<evidence type="ECO:0000256" key="1">
    <source>
        <dbReference type="ARBA" id="ARBA00022737"/>
    </source>
</evidence>
<dbReference type="InterPro" id="IPR002110">
    <property type="entry name" value="Ankyrin_rpt"/>
</dbReference>
<accession>A0A8B6BG79</accession>
<dbReference type="Gene3D" id="1.25.40.20">
    <property type="entry name" value="Ankyrin repeat-containing domain"/>
    <property type="match status" value="3"/>
</dbReference>
<evidence type="ECO:0000256" key="4">
    <source>
        <dbReference type="SAM" id="Phobius"/>
    </source>
</evidence>
<evidence type="ECO:0000256" key="2">
    <source>
        <dbReference type="ARBA" id="ARBA00023043"/>
    </source>
</evidence>
<dbReference type="InterPro" id="IPR036770">
    <property type="entry name" value="Ankyrin_rpt-contain_sf"/>
</dbReference>
<feature type="repeat" description="ANK" evidence="3">
    <location>
        <begin position="928"/>
        <end position="956"/>
    </location>
</feature>
<name>A0A8B6BG79_MYTGA</name>
<feature type="domain" description="Novel STAND NTPase 3" evidence="6">
    <location>
        <begin position="299"/>
        <end position="466"/>
    </location>
</feature>
<keyword evidence="8" id="KW-1185">Reference proteome</keyword>
<keyword evidence="2 3" id="KW-0040">ANK repeat</keyword>
<evidence type="ECO:0000259" key="5">
    <source>
        <dbReference type="Pfam" id="PF18738"/>
    </source>
</evidence>
<feature type="repeat" description="ANK" evidence="3">
    <location>
        <begin position="1027"/>
        <end position="1059"/>
    </location>
</feature>
<dbReference type="InterPro" id="IPR049050">
    <property type="entry name" value="nSTAND3"/>
</dbReference>
<feature type="repeat" description="ANK" evidence="3">
    <location>
        <begin position="895"/>
        <end position="927"/>
    </location>
</feature>
<keyword evidence="1" id="KW-0677">Repeat</keyword>
<sequence>MEPIVRVFGAISLAVLLVIITTAYRSGWFMILLAWSHEIFNFSRKYWRNILRRQKNNDTSLTENEDNFLRIFRLMSNVAPKAVREKFNQYFPPSRLSARLARDRHKITSQLFNGHIINKKQMGLLYPASGITSSDNFDITLMICLLRNMPTIVKPSHGFDKLPQVTEVSDGADLARIKYYRNVMAHAEKDELSNEDFNTMWICVSEAITRLGGIAYKSKCKEVNQMNLNKDILGYIRQDLLEFREEICAQLKILTTHTVNNRTDISLLQAETLSIHNECSTQAQHKQYIDEWTKDDQIFVITKATKYVKSSLKYNNSIIVTGCSGNGKSSIIHHVALELHSKYGYEVIPFVTGPFDIINFRDPKKKQVFVVDDICGKEAINRCSVDLWRDHLEKLEKIFNIFKIENDKKQPIVQSEFRKIPSPKILLSCRLHIYRDLQFQLLKRFTGNECNLTSDEFRLLDNERILMMKQYLPVEMCDPWELEEFDFFPLLCKLSKGKTQDEVTTLFTFPVDTIKDNLKRFIMCQNEYQFCALGLCILFVDGFDPNWLKLEYAKFYIRDKNIKDKIQHIVNECDININLERPRNLLKQGFKTLVSTYLKKRGHMYIMIHDKIHEIAAILYGQHLKECFIKYAPMQFVCDHYRFESPETKENANIIIIPSHMREEYFNRVINDLKEGGIVRTIRNKNLVIASFRAEIIKILRQDLKPRASLIHPCTYTSYHRYHKYTTELIEATIQGFPDLVKVLIDLKYNVNGINYLGKSALYMACEDGHIAIVKLLLQNDANICIYDYNRMSLLHVSCFKGHLGIVQLLLSKRSKIVKKRKKSIYDPTKAVEGDADYNMYNRFVKQTVTQSVSHIDFQDYQGRSSLYFACKGGHTPIVKLLLEKNADVTKCNKRGHSPLILACKGGYINIVKLLLRKKAKVNKQSRDGRASLHFACKRGSLSIVKILIENRANISQGGWSLQSPLYEACEGGQIEVVELLLKNNADVNQCGKFGQTPLIVACKTGHQYITKILLENKADIDKGDKFGKSPLYMACETGNTDIVQTLLENDADVSKCDRRKQSPLFVACKEGFLDIVLLLLKMKPSLDKCDVHGKAPIHIASEGGHTNIVKCLLNKGANLNQRGRTGQTPIYFACCKGHIDVLEVLLINRADISLRNKYKRSPLHAACEMGHIQIARLLLEHGAEVLNRDKFGATLLHTACKGGHEEIVKLLLRKNADVNQCDNNGQSPMHIACKGNNRENDYLELNTCDERYREIVKVLLEMNAHVTLCDNQGNTSLNVAHLSENIEIVHLFQSKQWK</sequence>
<dbReference type="GO" id="GO:0005737">
    <property type="term" value="C:cytoplasm"/>
    <property type="evidence" value="ECO:0007669"/>
    <property type="project" value="TreeGrafter"/>
</dbReference>
<dbReference type="Pfam" id="PF00023">
    <property type="entry name" value="Ank"/>
    <property type="match status" value="2"/>
</dbReference>
<evidence type="ECO:0000259" key="6">
    <source>
        <dbReference type="Pfam" id="PF20720"/>
    </source>
</evidence>
<feature type="repeat" description="ANK" evidence="3">
    <location>
        <begin position="862"/>
        <end position="894"/>
    </location>
</feature>
<feature type="domain" description="DZIP3-like HEPN" evidence="5">
    <location>
        <begin position="93"/>
        <end position="231"/>
    </location>
</feature>
<comment type="caution">
    <text evidence="7">The sequence shown here is derived from an EMBL/GenBank/DDBJ whole genome shotgun (WGS) entry which is preliminary data.</text>
</comment>
<dbReference type="SMART" id="SM00248">
    <property type="entry name" value="ANK"/>
    <property type="match status" value="15"/>
</dbReference>
<keyword evidence="4" id="KW-0472">Membrane</keyword>
<evidence type="ECO:0000313" key="8">
    <source>
        <dbReference type="Proteomes" id="UP000596742"/>
    </source>
</evidence>
<dbReference type="SUPFAM" id="SSF52540">
    <property type="entry name" value="P-loop containing nucleoside triphosphate hydrolases"/>
    <property type="match status" value="1"/>
</dbReference>
<dbReference type="InterPro" id="IPR027417">
    <property type="entry name" value="P-loop_NTPase"/>
</dbReference>
<dbReference type="SUPFAM" id="SSF48403">
    <property type="entry name" value="Ankyrin repeat"/>
    <property type="match status" value="3"/>
</dbReference>
<feature type="repeat" description="ANK" evidence="3">
    <location>
        <begin position="994"/>
        <end position="1026"/>
    </location>
</feature>
<dbReference type="Pfam" id="PF18738">
    <property type="entry name" value="HEPN_DZIP3"/>
    <property type="match status" value="1"/>
</dbReference>
<feature type="repeat" description="ANK" evidence="3">
    <location>
        <begin position="1225"/>
        <end position="1272"/>
    </location>
</feature>
<dbReference type="PRINTS" id="PR01415">
    <property type="entry name" value="ANKYRIN"/>
</dbReference>
<dbReference type="Pfam" id="PF12796">
    <property type="entry name" value="Ank_2"/>
    <property type="match status" value="4"/>
</dbReference>
<feature type="repeat" description="ANK" evidence="3">
    <location>
        <begin position="961"/>
        <end position="993"/>
    </location>
</feature>
<keyword evidence="4" id="KW-0812">Transmembrane</keyword>
<dbReference type="OrthoDB" id="194358at2759"/>
<dbReference type="Pfam" id="PF20720">
    <property type="entry name" value="nSTAND3"/>
    <property type="match status" value="1"/>
</dbReference>
<dbReference type="PANTHER" id="PTHR23206">
    <property type="entry name" value="MASK PROTEIN"/>
    <property type="match status" value="1"/>
</dbReference>
<feature type="repeat" description="ANK" evidence="3">
    <location>
        <begin position="1093"/>
        <end position="1125"/>
    </location>
</feature>
<proteinExistence type="predicted"/>
<evidence type="ECO:0000256" key="3">
    <source>
        <dbReference type="PROSITE-ProRule" id="PRU00023"/>
    </source>
</evidence>
<dbReference type="PANTHER" id="PTHR23206:SF8">
    <property type="entry name" value="ANKYRIN REPEAT AND KH DOMAIN-CONTAINING 1"/>
    <property type="match status" value="1"/>
</dbReference>
<feature type="repeat" description="ANK" evidence="3">
    <location>
        <begin position="1126"/>
        <end position="1158"/>
    </location>
</feature>
<dbReference type="InterPro" id="IPR041249">
    <property type="entry name" value="HEPN_DZIP3"/>
</dbReference>
<keyword evidence="4" id="KW-1133">Transmembrane helix</keyword>
<dbReference type="EMBL" id="UYJE01000090">
    <property type="protein sequence ID" value="VDH90059.1"/>
    <property type="molecule type" value="Genomic_DNA"/>
</dbReference>
<evidence type="ECO:0008006" key="9">
    <source>
        <dbReference type="Google" id="ProtNLM"/>
    </source>
</evidence>
<feature type="repeat" description="ANK" evidence="3">
    <location>
        <begin position="1192"/>
        <end position="1224"/>
    </location>
</feature>
<evidence type="ECO:0000313" key="7">
    <source>
        <dbReference type="EMBL" id="VDH90059.1"/>
    </source>
</evidence>
<protein>
    <recommendedName>
        <fullName evidence="9">DZIP3-like HEPN domain-containing protein</fullName>
    </recommendedName>
</protein>
<dbReference type="PROSITE" id="PS50088">
    <property type="entry name" value="ANK_REPEAT"/>
    <property type="match status" value="12"/>
</dbReference>